<evidence type="ECO:0000313" key="3">
    <source>
        <dbReference type="Proteomes" id="UP000002762"/>
    </source>
</evidence>
<dbReference type="InParanoid" id="J4UF68"/>
<dbReference type="HOGENOM" id="CLU_2468708_0_0_1"/>
<sequence length="88" mass="9679">MLLMRGRCLTRHGTGRWPDVALGWPASGIESGVQEEIGATRQALWPFSPGSRSVLDTQEGSIMHPGFGQDETSMKLSKMEGGHKQRKK</sequence>
<accession>J4UF68</accession>
<evidence type="ECO:0000313" key="2">
    <source>
        <dbReference type="EMBL" id="EJP61082.1"/>
    </source>
</evidence>
<keyword evidence="3" id="KW-1185">Reference proteome</keyword>
<dbReference type="EMBL" id="JH725227">
    <property type="protein sequence ID" value="EJP61082.1"/>
    <property type="molecule type" value="Genomic_DNA"/>
</dbReference>
<organism evidence="2 3">
    <name type="scientific">Beauveria bassiana (strain ARSEF 2860)</name>
    <name type="common">White muscardine disease fungus</name>
    <name type="synonym">Tritirachium shiotae</name>
    <dbReference type="NCBI Taxonomy" id="655819"/>
    <lineage>
        <taxon>Eukaryota</taxon>
        <taxon>Fungi</taxon>
        <taxon>Dikarya</taxon>
        <taxon>Ascomycota</taxon>
        <taxon>Pezizomycotina</taxon>
        <taxon>Sordariomycetes</taxon>
        <taxon>Hypocreomycetidae</taxon>
        <taxon>Hypocreales</taxon>
        <taxon>Cordycipitaceae</taxon>
        <taxon>Beauveria</taxon>
    </lineage>
</organism>
<dbReference type="Proteomes" id="UP000002762">
    <property type="component" value="Unassembled WGS sequence"/>
</dbReference>
<feature type="compositionally biased region" description="Basic and acidic residues" evidence="1">
    <location>
        <begin position="77"/>
        <end position="88"/>
    </location>
</feature>
<proteinExistence type="predicted"/>
<feature type="region of interest" description="Disordered" evidence="1">
    <location>
        <begin position="64"/>
        <end position="88"/>
    </location>
</feature>
<dbReference type="RefSeq" id="XP_008603301.1">
    <property type="nucleotide sequence ID" value="XM_008605079.1"/>
</dbReference>
<protein>
    <submittedName>
        <fullName evidence="2">Uncharacterized protein</fullName>
    </submittedName>
</protein>
<reference evidence="2 3" key="1">
    <citation type="journal article" date="2012" name="Sci. Rep.">
        <title>Genomic perspectives on the evolution of fungal entomopathogenicity in Beauveria bassiana.</title>
        <authorList>
            <person name="Xiao G."/>
            <person name="Ying S.H."/>
            <person name="Zheng P."/>
            <person name="Wang Z.L."/>
            <person name="Zhang S."/>
            <person name="Xie X.Q."/>
            <person name="Shang Y."/>
            <person name="St Leger R.J."/>
            <person name="Zhao G.P."/>
            <person name="Wang C."/>
            <person name="Feng M.G."/>
        </authorList>
    </citation>
    <scope>NUCLEOTIDE SEQUENCE [LARGE SCALE GENOMIC DNA]</scope>
    <source>
        <strain evidence="2 3">ARSEF 2860</strain>
    </source>
</reference>
<gene>
    <name evidence="2" type="ORF">BBA_09982</name>
</gene>
<dbReference type="GeneID" id="19892994"/>
<evidence type="ECO:0000256" key="1">
    <source>
        <dbReference type="SAM" id="MobiDB-lite"/>
    </source>
</evidence>
<dbReference type="AlphaFoldDB" id="J4UF68"/>
<name>J4UF68_BEAB2</name>